<dbReference type="Proteomes" id="UP001458880">
    <property type="component" value="Unassembled WGS sequence"/>
</dbReference>
<evidence type="ECO:0000313" key="2">
    <source>
        <dbReference type="Proteomes" id="UP001458880"/>
    </source>
</evidence>
<organism evidence="1 2">
    <name type="scientific">Popillia japonica</name>
    <name type="common">Japanese beetle</name>
    <dbReference type="NCBI Taxonomy" id="7064"/>
    <lineage>
        <taxon>Eukaryota</taxon>
        <taxon>Metazoa</taxon>
        <taxon>Ecdysozoa</taxon>
        <taxon>Arthropoda</taxon>
        <taxon>Hexapoda</taxon>
        <taxon>Insecta</taxon>
        <taxon>Pterygota</taxon>
        <taxon>Neoptera</taxon>
        <taxon>Endopterygota</taxon>
        <taxon>Coleoptera</taxon>
        <taxon>Polyphaga</taxon>
        <taxon>Scarabaeiformia</taxon>
        <taxon>Scarabaeidae</taxon>
        <taxon>Rutelinae</taxon>
        <taxon>Popillia</taxon>
    </lineage>
</organism>
<accession>A0AAW1IFJ3</accession>
<protein>
    <submittedName>
        <fullName evidence="1">Uncharacterized protein</fullName>
    </submittedName>
</protein>
<dbReference type="EMBL" id="JASPKY010000596">
    <property type="protein sequence ID" value="KAK9688301.1"/>
    <property type="molecule type" value="Genomic_DNA"/>
</dbReference>
<dbReference type="AlphaFoldDB" id="A0AAW1IFJ3"/>
<proteinExistence type="predicted"/>
<name>A0AAW1IFJ3_POPJA</name>
<comment type="caution">
    <text evidence="1">The sequence shown here is derived from an EMBL/GenBank/DDBJ whole genome shotgun (WGS) entry which is preliminary data.</text>
</comment>
<gene>
    <name evidence="1" type="ORF">QE152_g35642</name>
</gene>
<keyword evidence="2" id="KW-1185">Reference proteome</keyword>
<reference evidence="1 2" key="1">
    <citation type="journal article" date="2024" name="BMC Genomics">
        <title>De novo assembly and annotation of Popillia japonica's genome with initial clues to its potential as an invasive pest.</title>
        <authorList>
            <person name="Cucini C."/>
            <person name="Boschi S."/>
            <person name="Funari R."/>
            <person name="Cardaioli E."/>
            <person name="Iannotti N."/>
            <person name="Marturano G."/>
            <person name="Paoli F."/>
            <person name="Bruttini M."/>
            <person name="Carapelli A."/>
            <person name="Frati F."/>
            <person name="Nardi F."/>
        </authorList>
    </citation>
    <scope>NUCLEOTIDE SEQUENCE [LARGE SCALE GENOMIC DNA]</scope>
    <source>
        <strain evidence="1">DMR45628</strain>
    </source>
</reference>
<sequence>MAFMLNFNKTCRHGTTMTTKRGSLQTLTHLLSLKIMLRMWNDDDDEERIPPDPDSFIIAENNATDVEYSFAGRFLFAIRVPSGPLV</sequence>
<evidence type="ECO:0000313" key="1">
    <source>
        <dbReference type="EMBL" id="KAK9688301.1"/>
    </source>
</evidence>